<dbReference type="Pfam" id="PF15227">
    <property type="entry name" value="zf-C3HC4_4"/>
    <property type="match status" value="1"/>
</dbReference>
<dbReference type="Pfam" id="PF00643">
    <property type="entry name" value="zf-B_box"/>
    <property type="match status" value="1"/>
</dbReference>
<name>A0ABD0NVF4_CIRMR</name>
<dbReference type="Gene3D" id="3.30.40.10">
    <property type="entry name" value="Zinc/RING finger domain, C3HC4 (zinc finger)"/>
    <property type="match status" value="1"/>
</dbReference>
<dbReference type="SMART" id="SM00184">
    <property type="entry name" value="RING"/>
    <property type="match status" value="1"/>
</dbReference>
<gene>
    <name evidence="7" type="ORF">M9458_037556</name>
</gene>
<keyword evidence="2 4" id="KW-0863">Zinc-finger</keyword>
<evidence type="ECO:0000256" key="3">
    <source>
        <dbReference type="ARBA" id="ARBA00022833"/>
    </source>
</evidence>
<dbReference type="Gene3D" id="3.30.160.60">
    <property type="entry name" value="Classic Zinc Finger"/>
    <property type="match status" value="1"/>
</dbReference>
<comment type="caution">
    <text evidence="7">The sequence shown here is derived from an EMBL/GenBank/DDBJ whole genome shotgun (WGS) entry which is preliminary data.</text>
</comment>
<dbReference type="InterPro" id="IPR000315">
    <property type="entry name" value="Znf_B-box"/>
</dbReference>
<feature type="domain" description="RING-type" evidence="5">
    <location>
        <begin position="13"/>
        <end position="56"/>
    </location>
</feature>
<dbReference type="InterPro" id="IPR051051">
    <property type="entry name" value="E3_ubiq-ligase_TRIM/RNF"/>
</dbReference>
<dbReference type="SUPFAM" id="SSF57850">
    <property type="entry name" value="RING/U-box"/>
    <property type="match status" value="1"/>
</dbReference>
<dbReference type="SUPFAM" id="SSF57845">
    <property type="entry name" value="B-box zinc-binding domain"/>
    <property type="match status" value="1"/>
</dbReference>
<dbReference type="SMART" id="SM00336">
    <property type="entry name" value="BBOX"/>
    <property type="match status" value="1"/>
</dbReference>
<proteinExistence type="predicted"/>
<dbReference type="CDD" id="cd19769">
    <property type="entry name" value="Bbox2_TRIM16-like"/>
    <property type="match status" value="1"/>
</dbReference>
<evidence type="ECO:0000256" key="1">
    <source>
        <dbReference type="ARBA" id="ARBA00022723"/>
    </source>
</evidence>
<dbReference type="GO" id="GO:0008270">
    <property type="term" value="F:zinc ion binding"/>
    <property type="evidence" value="ECO:0007669"/>
    <property type="project" value="UniProtKB-KW"/>
</dbReference>
<dbReference type="Proteomes" id="UP001529510">
    <property type="component" value="Unassembled WGS sequence"/>
</dbReference>
<evidence type="ECO:0000259" key="5">
    <source>
        <dbReference type="PROSITE" id="PS50089"/>
    </source>
</evidence>
<dbReference type="PROSITE" id="PS50089">
    <property type="entry name" value="ZF_RING_2"/>
    <property type="match status" value="1"/>
</dbReference>
<accession>A0ABD0NVF4</accession>
<dbReference type="PROSITE" id="PS00518">
    <property type="entry name" value="ZF_RING_1"/>
    <property type="match status" value="1"/>
</dbReference>
<dbReference type="InterPro" id="IPR017907">
    <property type="entry name" value="Znf_RING_CS"/>
</dbReference>
<dbReference type="InterPro" id="IPR013083">
    <property type="entry name" value="Znf_RING/FYVE/PHD"/>
</dbReference>
<dbReference type="PANTHER" id="PTHR25465:SF5">
    <property type="entry name" value="E3 UBIQUITIN_ISG15 LIGASE TRIM25-RELATED"/>
    <property type="match status" value="1"/>
</dbReference>
<evidence type="ECO:0000256" key="2">
    <source>
        <dbReference type="ARBA" id="ARBA00022771"/>
    </source>
</evidence>
<dbReference type="PANTHER" id="PTHR25465">
    <property type="entry name" value="B-BOX DOMAIN CONTAINING"/>
    <property type="match status" value="1"/>
</dbReference>
<reference evidence="7 8" key="1">
    <citation type="submission" date="2024-05" db="EMBL/GenBank/DDBJ databases">
        <title>Genome sequencing and assembly of Indian major carp, Cirrhinus mrigala (Hamilton, 1822).</title>
        <authorList>
            <person name="Mohindra V."/>
            <person name="Chowdhury L.M."/>
            <person name="Lal K."/>
            <person name="Jena J.K."/>
        </authorList>
    </citation>
    <scope>NUCLEOTIDE SEQUENCE [LARGE SCALE GENOMIC DNA]</scope>
    <source>
        <strain evidence="7">CM1030</strain>
        <tissue evidence="7">Blood</tissue>
    </source>
</reference>
<feature type="domain" description="B box-type" evidence="6">
    <location>
        <begin position="143"/>
        <end position="183"/>
    </location>
</feature>
<dbReference type="InterPro" id="IPR001841">
    <property type="entry name" value="Znf_RING"/>
</dbReference>
<protein>
    <submittedName>
        <fullName evidence="7">Uncharacterized protein</fullName>
    </submittedName>
</protein>
<sequence>MAEAWFSKDRFRCPVCLDLLKDPVAIPCGHSYCKSCVTEHWNQEDKKRVYSCPECRQTFSQRPALNKNIMLAEEVEKLRKTEFQTDVLAGPGDVECDICTGRKHKAVKFCLVCLNAFCQNHLEQHENLFKEKRHNLMDATGELQKMICSKHKKPLDIFCRTDQQCICVLCIVDEHKKHKTVSNAVERGEKQ</sequence>
<keyword evidence="1" id="KW-0479">Metal-binding</keyword>
<dbReference type="PROSITE" id="PS50119">
    <property type="entry name" value="ZF_BBOX"/>
    <property type="match status" value="1"/>
</dbReference>
<feature type="non-terminal residue" evidence="7">
    <location>
        <position position="191"/>
    </location>
</feature>
<dbReference type="EMBL" id="JAMKFB020000019">
    <property type="protein sequence ID" value="KAL0165712.1"/>
    <property type="molecule type" value="Genomic_DNA"/>
</dbReference>
<organism evidence="7 8">
    <name type="scientific">Cirrhinus mrigala</name>
    <name type="common">Mrigala</name>
    <dbReference type="NCBI Taxonomy" id="683832"/>
    <lineage>
        <taxon>Eukaryota</taxon>
        <taxon>Metazoa</taxon>
        <taxon>Chordata</taxon>
        <taxon>Craniata</taxon>
        <taxon>Vertebrata</taxon>
        <taxon>Euteleostomi</taxon>
        <taxon>Actinopterygii</taxon>
        <taxon>Neopterygii</taxon>
        <taxon>Teleostei</taxon>
        <taxon>Ostariophysi</taxon>
        <taxon>Cypriniformes</taxon>
        <taxon>Cyprinidae</taxon>
        <taxon>Labeoninae</taxon>
        <taxon>Labeonini</taxon>
        <taxon>Cirrhinus</taxon>
    </lineage>
</organism>
<evidence type="ECO:0000313" key="7">
    <source>
        <dbReference type="EMBL" id="KAL0165712.1"/>
    </source>
</evidence>
<evidence type="ECO:0000259" key="6">
    <source>
        <dbReference type="PROSITE" id="PS50119"/>
    </source>
</evidence>
<keyword evidence="8" id="KW-1185">Reference proteome</keyword>
<evidence type="ECO:0000313" key="8">
    <source>
        <dbReference type="Proteomes" id="UP001529510"/>
    </source>
</evidence>
<dbReference type="Gene3D" id="4.10.830.40">
    <property type="match status" value="1"/>
</dbReference>
<dbReference type="AlphaFoldDB" id="A0ABD0NVF4"/>
<keyword evidence="3" id="KW-0862">Zinc</keyword>
<evidence type="ECO:0000256" key="4">
    <source>
        <dbReference type="PROSITE-ProRule" id="PRU00024"/>
    </source>
</evidence>